<evidence type="ECO:0000313" key="2">
    <source>
        <dbReference type="EMBL" id="KAF5340005.1"/>
    </source>
</evidence>
<feature type="compositionally biased region" description="Low complexity" evidence="1">
    <location>
        <begin position="123"/>
        <end position="138"/>
    </location>
</feature>
<name>A0A8H5CDW4_9AGAR</name>
<dbReference type="AlphaFoldDB" id="A0A8H5CDW4"/>
<dbReference type="EMBL" id="JAACJK010000005">
    <property type="protein sequence ID" value="KAF5340005.1"/>
    <property type="molecule type" value="Genomic_DNA"/>
</dbReference>
<feature type="compositionally biased region" description="Basic and acidic residues" evidence="1">
    <location>
        <begin position="299"/>
        <end position="317"/>
    </location>
</feature>
<feature type="region of interest" description="Disordered" evidence="1">
    <location>
        <begin position="250"/>
        <end position="324"/>
    </location>
</feature>
<keyword evidence="3" id="KW-1185">Reference proteome</keyword>
<evidence type="ECO:0000313" key="3">
    <source>
        <dbReference type="Proteomes" id="UP000541558"/>
    </source>
</evidence>
<accession>A0A8H5CDW4</accession>
<protein>
    <submittedName>
        <fullName evidence="2">Uncharacterized protein</fullName>
    </submittedName>
</protein>
<comment type="caution">
    <text evidence="2">The sequence shown here is derived from an EMBL/GenBank/DDBJ whole genome shotgun (WGS) entry which is preliminary data.</text>
</comment>
<feature type="region of interest" description="Disordered" evidence="1">
    <location>
        <begin position="113"/>
        <end position="171"/>
    </location>
</feature>
<proteinExistence type="predicted"/>
<sequence>MEQSWRCRCTRGEGYCHYRRGYGYAGRLERGREFQGACGSHRFLALSFCIMVPIHNPTTTASSFGILVRPTPKYIMVKRPTPTFALDIPIHRCSLVPVLRPFQGLQSISRLKTVTGRGSHNLSSPPTGTSTTSNSQGQHQREYERDTAHRSRDEAATSTPPTRPANHPPSHLHLFPSLLPILSVILTLSWATTKPSQHSRFRHGDSHAFASSPRYVPSQPMMVLSPALLTAFTSTSMPPGLAVRKKPWFHMSQSPSSSSRASASGSTSTSRASSCGSIRFSSSSLRDNDGGGGVGIRTGSKESVEKESVDSAKECSKEVSANSYPSSIDEMEVRRWDVGHKATMETVVMRIRGDDQSRPRPPRAPPLPPALVVGWAASETCSFQTGILAYSHAS</sequence>
<dbReference type="OrthoDB" id="3129563at2759"/>
<feature type="compositionally biased region" description="Low complexity" evidence="1">
    <location>
        <begin position="252"/>
        <end position="285"/>
    </location>
</feature>
<evidence type="ECO:0000256" key="1">
    <source>
        <dbReference type="SAM" id="MobiDB-lite"/>
    </source>
</evidence>
<feature type="compositionally biased region" description="Polar residues" evidence="1">
    <location>
        <begin position="113"/>
        <end position="122"/>
    </location>
</feature>
<gene>
    <name evidence="2" type="ORF">D9611_012350</name>
</gene>
<feature type="compositionally biased region" description="Basic and acidic residues" evidence="1">
    <location>
        <begin position="139"/>
        <end position="155"/>
    </location>
</feature>
<organism evidence="2 3">
    <name type="scientific">Ephemerocybe angulata</name>
    <dbReference type="NCBI Taxonomy" id="980116"/>
    <lineage>
        <taxon>Eukaryota</taxon>
        <taxon>Fungi</taxon>
        <taxon>Dikarya</taxon>
        <taxon>Basidiomycota</taxon>
        <taxon>Agaricomycotina</taxon>
        <taxon>Agaricomycetes</taxon>
        <taxon>Agaricomycetidae</taxon>
        <taxon>Agaricales</taxon>
        <taxon>Agaricineae</taxon>
        <taxon>Psathyrellaceae</taxon>
        <taxon>Ephemerocybe</taxon>
    </lineage>
</organism>
<reference evidence="2 3" key="1">
    <citation type="journal article" date="2020" name="ISME J.">
        <title>Uncovering the hidden diversity of litter-decomposition mechanisms in mushroom-forming fungi.</title>
        <authorList>
            <person name="Floudas D."/>
            <person name="Bentzer J."/>
            <person name="Ahren D."/>
            <person name="Johansson T."/>
            <person name="Persson P."/>
            <person name="Tunlid A."/>
        </authorList>
    </citation>
    <scope>NUCLEOTIDE SEQUENCE [LARGE SCALE GENOMIC DNA]</scope>
    <source>
        <strain evidence="2 3">CBS 175.51</strain>
    </source>
</reference>
<dbReference type="Proteomes" id="UP000541558">
    <property type="component" value="Unassembled WGS sequence"/>
</dbReference>